<dbReference type="Gene3D" id="1.10.286.20">
    <property type="match status" value="1"/>
</dbReference>
<accession>A0A1F6D1F5</accession>
<sequence>MDITIEQTKALRDETGVSIMQCKKALEEVGGDIEKAKVLLRKRGSDIAAKKSDRTLGAGAIEAYIHSTKKVGAMVILSCETDFVAKNAEFVTLARDIAMQVVATAPSYCRRENVTQEDTKAAEEIFKGEVSGKPAEMQKKILEGKLDAYLKEKILMEQDFIKDPSVTIRALVEGATQKFGEKIEITRFTRFSIA</sequence>
<dbReference type="PANTHER" id="PTHR11741">
    <property type="entry name" value="ELONGATION FACTOR TS"/>
    <property type="match status" value="1"/>
</dbReference>
<dbReference type="InterPro" id="IPR009060">
    <property type="entry name" value="UBA-like_sf"/>
</dbReference>
<evidence type="ECO:0000256" key="2">
    <source>
        <dbReference type="ARBA" id="ARBA00016956"/>
    </source>
</evidence>
<dbReference type="InterPro" id="IPR036402">
    <property type="entry name" value="EF-Ts_dimer_sf"/>
</dbReference>
<organism evidence="7 8">
    <name type="scientific">Candidatus Kaiserbacteria bacterium RIFCSPHIGHO2_02_FULL_49_11</name>
    <dbReference type="NCBI Taxonomy" id="1798489"/>
    <lineage>
        <taxon>Bacteria</taxon>
        <taxon>Candidatus Kaiseribacteriota</taxon>
    </lineage>
</organism>
<comment type="function">
    <text evidence="5">Associates with the EF-Tu.GDP complex and induces the exchange of GDP to GTP. It remains bound to the aminoacyl-tRNA.EF-Tu.GTP complex up to the GTP hydrolysis stage on the ribosome.</text>
</comment>
<dbReference type="Gene3D" id="3.30.479.20">
    <property type="entry name" value="Elongation factor Ts, dimerisation domain"/>
    <property type="match status" value="1"/>
</dbReference>
<dbReference type="Proteomes" id="UP000177659">
    <property type="component" value="Unassembled WGS sequence"/>
</dbReference>
<name>A0A1F6D1F5_9BACT</name>
<dbReference type="HAMAP" id="MF_00050">
    <property type="entry name" value="EF_Ts"/>
    <property type="match status" value="1"/>
</dbReference>
<comment type="subcellular location">
    <subcellularLocation>
        <location evidence="5">Cytoplasm</location>
    </subcellularLocation>
</comment>
<feature type="region of interest" description="Involved in Mg(2+) ion dislocation from EF-Tu" evidence="5">
    <location>
        <begin position="81"/>
        <end position="84"/>
    </location>
</feature>
<dbReference type="Gene3D" id="1.10.8.10">
    <property type="entry name" value="DNA helicase RuvA subunit, C-terminal domain"/>
    <property type="match status" value="1"/>
</dbReference>
<evidence type="ECO:0000259" key="6">
    <source>
        <dbReference type="Pfam" id="PF00889"/>
    </source>
</evidence>
<proteinExistence type="inferred from homology"/>
<protein>
    <recommendedName>
        <fullName evidence="2 5">Elongation factor Ts</fullName>
        <shortName evidence="5">EF-Ts</shortName>
    </recommendedName>
</protein>
<evidence type="ECO:0000256" key="5">
    <source>
        <dbReference type="HAMAP-Rule" id="MF_00050"/>
    </source>
</evidence>
<evidence type="ECO:0000256" key="4">
    <source>
        <dbReference type="ARBA" id="ARBA00022917"/>
    </source>
</evidence>
<dbReference type="GO" id="GO:0003746">
    <property type="term" value="F:translation elongation factor activity"/>
    <property type="evidence" value="ECO:0007669"/>
    <property type="project" value="UniProtKB-UniRule"/>
</dbReference>
<dbReference type="EMBL" id="MFLC01000014">
    <property type="protein sequence ID" value="OGG55150.1"/>
    <property type="molecule type" value="Genomic_DNA"/>
</dbReference>
<dbReference type="Pfam" id="PF00889">
    <property type="entry name" value="EF_TS"/>
    <property type="match status" value="1"/>
</dbReference>
<keyword evidence="3 5" id="KW-0251">Elongation factor</keyword>
<keyword evidence="4 5" id="KW-0648">Protein biosynthesis</keyword>
<dbReference type="InterPro" id="IPR014039">
    <property type="entry name" value="Transl_elong_EFTs/EF1B_dimer"/>
</dbReference>
<dbReference type="AlphaFoldDB" id="A0A1F6D1F5"/>
<dbReference type="FunFam" id="1.10.8.10:FF:000001">
    <property type="entry name" value="Elongation factor Ts"/>
    <property type="match status" value="1"/>
</dbReference>
<evidence type="ECO:0000256" key="1">
    <source>
        <dbReference type="ARBA" id="ARBA00005532"/>
    </source>
</evidence>
<evidence type="ECO:0000256" key="3">
    <source>
        <dbReference type="ARBA" id="ARBA00022768"/>
    </source>
</evidence>
<dbReference type="InterPro" id="IPR001816">
    <property type="entry name" value="Transl_elong_EFTs/EF1B"/>
</dbReference>
<dbReference type="PANTHER" id="PTHR11741:SF0">
    <property type="entry name" value="ELONGATION FACTOR TS, MITOCHONDRIAL"/>
    <property type="match status" value="1"/>
</dbReference>
<evidence type="ECO:0000313" key="8">
    <source>
        <dbReference type="Proteomes" id="UP000177659"/>
    </source>
</evidence>
<dbReference type="SUPFAM" id="SSF54713">
    <property type="entry name" value="Elongation factor Ts (EF-Ts), dimerisation domain"/>
    <property type="match status" value="1"/>
</dbReference>
<gene>
    <name evidence="5" type="primary">tsf</name>
    <name evidence="7" type="ORF">A3D62_02835</name>
</gene>
<reference evidence="7 8" key="1">
    <citation type="journal article" date="2016" name="Nat. Commun.">
        <title>Thousands of microbial genomes shed light on interconnected biogeochemical processes in an aquifer system.</title>
        <authorList>
            <person name="Anantharaman K."/>
            <person name="Brown C.T."/>
            <person name="Hug L.A."/>
            <person name="Sharon I."/>
            <person name="Castelle C.J."/>
            <person name="Probst A.J."/>
            <person name="Thomas B.C."/>
            <person name="Singh A."/>
            <person name="Wilkins M.J."/>
            <person name="Karaoz U."/>
            <person name="Brodie E.L."/>
            <person name="Williams K.H."/>
            <person name="Hubbard S.S."/>
            <person name="Banfield J.F."/>
        </authorList>
    </citation>
    <scope>NUCLEOTIDE SEQUENCE [LARGE SCALE GENOMIC DNA]</scope>
</reference>
<feature type="domain" description="Translation elongation factor EFTs/EF1B dimerisation" evidence="6">
    <location>
        <begin position="40"/>
        <end position="193"/>
    </location>
</feature>
<dbReference type="GO" id="GO:0005737">
    <property type="term" value="C:cytoplasm"/>
    <property type="evidence" value="ECO:0007669"/>
    <property type="project" value="UniProtKB-SubCell"/>
</dbReference>
<comment type="caution">
    <text evidence="7">The sequence shown here is derived from an EMBL/GenBank/DDBJ whole genome shotgun (WGS) entry which is preliminary data.</text>
</comment>
<dbReference type="CDD" id="cd14275">
    <property type="entry name" value="UBA_EF-Ts"/>
    <property type="match status" value="1"/>
</dbReference>
<comment type="similarity">
    <text evidence="1 5">Belongs to the EF-Ts family.</text>
</comment>
<dbReference type="SUPFAM" id="SSF46934">
    <property type="entry name" value="UBA-like"/>
    <property type="match status" value="1"/>
</dbReference>
<evidence type="ECO:0000313" key="7">
    <source>
        <dbReference type="EMBL" id="OGG55150.1"/>
    </source>
</evidence>
<keyword evidence="5" id="KW-0963">Cytoplasm</keyword>